<evidence type="ECO:0000256" key="2">
    <source>
        <dbReference type="SAM" id="MobiDB-lite"/>
    </source>
</evidence>
<feature type="coiled-coil region" evidence="1">
    <location>
        <begin position="245"/>
        <end position="279"/>
    </location>
</feature>
<proteinExistence type="predicted"/>
<dbReference type="VEuPathDB" id="FungiDB:SeMB42_g01639"/>
<accession>A0A507DKJ0</accession>
<reference evidence="3 4" key="1">
    <citation type="journal article" date="2019" name="Sci. Rep.">
        <title>Comparative genomics of chytrid fungi reveal insights into the obligate biotrophic and pathogenic lifestyle of Synchytrium endobioticum.</title>
        <authorList>
            <person name="van de Vossenberg B.T.L.H."/>
            <person name="Warris S."/>
            <person name="Nguyen H.D.T."/>
            <person name="van Gent-Pelzer M.P.E."/>
            <person name="Joly D.L."/>
            <person name="van de Geest H.C."/>
            <person name="Bonants P.J.M."/>
            <person name="Smith D.S."/>
            <person name="Levesque C.A."/>
            <person name="van der Lee T.A.J."/>
        </authorList>
    </citation>
    <scope>NUCLEOTIDE SEQUENCE [LARGE SCALE GENOMIC DNA]</scope>
    <source>
        <strain evidence="3 4">MB42</strain>
    </source>
</reference>
<name>A0A507DKJ0_9FUNG</name>
<dbReference type="AlphaFoldDB" id="A0A507DKJ0"/>
<keyword evidence="4" id="KW-1185">Reference proteome</keyword>
<comment type="caution">
    <text evidence="3">The sequence shown here is derived from an EMBL/GenBank/DDBJ whole genome shotgun (WGS) entry which is preliminary data.</text>
</comment>
<evidence type="ECO:0000313" key="4">
    <source>
        <dbReference type="Proteomes" id="UP000317494"/>
    </source>
</evidence>
<dbReference type="Proteomes" id="UP000317494">
    <property type="component" value="Unassembled WGS sequence"/>
</dbReference>
<protein>
    <submittedName>
        <fullName evidence="3">Uncharacterized protein</fullName>
    </submittedName>
</protein>
<sequence>MAFAPRHTARRSTMALNDPSPSASAYHSLRPSGTLRPQSSLPRCAESRESIACTTNTIPFPCENGPDPRSPPSPASSICTSVPDTDGHKPKKKSGRIVPSRYMQALNAASSENTPSGPPANAVKISKSVHKPLHNNHSVSNNKPPVPVSFKPQPPKPIIAKAAELCSVPSPPPTTITITDNKENAVHGHEAIPRKEPEAPHALSPIVSHEPFQVSPQEDILVAEARYLLTVGSRLKAQKGFQIAEKNAKAQLEDDQAELSRQRNQLSLLEEEFNRRKQRAEPLLEPASQRETLQNILRTIQAQPDADNEEVNSSRSALVTKLEECIGVMDHLVITSSVHESYKVQCKQICPHT</sequence>
<evidence type="ECO:0000313" key="3">
    <source>
        <dbReference type="EMBL" id="TPX52143.1"/>
    </source>
</evidence>
<feature type="region of interest" description="Disordered" evidence="2">
    <location>
        <begin position="1"/>
        <end position="98"/>
    </location>
</feature>
<evidence type="ECO:0000256" key="1">
    <source>
        <dbReference type="SAM" id="Coils"/>
    </source>
</evidence>
<gene>
    <name evidence="3" type="ORF">SeMB42_g01639</name>
</gene>
<keyword evidence="1" id="KW-0175">Coiled coil</keyword>
<dbReference type="EMBL" id="QEAN01000043">
    <property type="protein sequence ID" value="TPX52143.1"/>
    <property type="molecule type" value="Genomic_DNA"/>
</dbReference>
<organism evidence="3 4">
    <name type="scientific">Synchytrium endobioticum</name>
    <dbReference type="NCBI Taxonomy" id="286115"/>
    <lineage>
        <taxon>Eukaryota</taxon>
        <taxon>Fungi</taxon>
        <taxon>Fungi incertae sedis</taxon>
        <taxon>Chytridiomycota</taxon>
        <taxon>Chytridiomycota incertae sedis</taxon>
        <taxon>Chytridiomycetes</taxon>
        <taxon>Synchytriales</taxon>
        <taxon>Synchytriaceae</taxon>
        <taxon>Synchytrium</taxon>
    </lineage>
</organism>